<protein>
    <submittedName>
        <fullName evidence="8">DMT family transporter</fullName>
    </submittedName>
</protein>
<evidence type="ECO:0000313" key="9">
    <source>
        <dbReference type="Proteomes" id="UP000787672"/>
    </source>
</evidence>
<dbReference type="Pfam" id="PF00892">
    <property type="entry name" value="EamA"/>
    <property type="match status" value="1"/>
</dbReference>
<feature type="transmembrane region" description="Helical" evidence="6">
    <location>
        <begin position="103"/>
        <end position="122"/>
    </location>
</feature>
<dbReference type="EMBL" id="JAHLQN010000001">
    <property type="protein sequence ID" value="MBU5627779.1"/>
    <property type="molecule type" value="Genomic_DNA"/>
</dbReference>
<sequence length="221" mass="24357">MNKLDRVARGILCTTLGGVCWGISGTCGQYLFSTYHVSSQWFTTVRLLISGLCFLLLTLKRNRPALTGIWRDRRDVLQLIVYGVFGLMLCQYAYMTSISYSNAATTTVLQNLSLVIIMVLSCLQSRRRPDRRQVLALTLAGAGTYLVATGGDPRHMVLSRQGLIWGLLTAASVAAYTLIPSRILPKWGKEVISGYGMLIGGAVLCLLARPWRLYVPIPIQG</sequence>
<evidence type="ECO:0000256" key="2">
    <source>
        <dbReference type="ARBA" id="ARBA00007362"/>
    </source>
</evidence>
<dbReference type="InterPro" id="IPR000620">
    <property type="entry name" value="EamA_dom"/>
</dbReference>
<feature type="transmembrane region" description="Helical" evidence="6">
    <location>
        <begin position="191"/>
        <end position="211"/>
    </location>
</feature>
<keyword evidence="9" id="KW-1185">Reference proteome</keyword>
<evidence type="ECO:0000256" key="5">
    <source>
        <dbReference type="ARBA" id="ARBA00023136"/>
    </source>
</evidence>
<keyword evidence="3 6" id="KW-0812">Transmembrane</keyword>
<name>A0ABS6FBX0_9FIRM</name>
<feature type="transmembrane region" description="Helical" evidence="6">
    <location>
        <begin position="79"/>
        <end position="97"/>
    </location>
</feature>
<proteinExistence type="inferred from homology"/>
<feature type="transmembrane region" description="Helical" evidence="6">
    <location>
        <begin position="134"/>
        <end position="151"/>
    </location>
</feature>
<evidence type="ECO:0000259" key="7">
    <source>
        <dbReference type="Pfam" id="PF00892"/>
    </source>
</evidence>
<evidence type="ECO:0000256" key="6">
    <source>
        <dbReference type="SAM" id="Phobius"/>
    </source>
</evidence>
<comment type="caution">
    <text evidence="8">The sequence shown here is derived from an EMBL/GenBank/DDBJ whole genome shotgun (WGS) entry which is preliminary data.</text>
</comment>
<comment type="subcellular location">
    <subcellularLocation>
        <location evidence="1">Membrane</location>
        <topology evidence="1">Multi-pass membrane protein</topology>
    </subcellularLocation>
</comment>
<evidence type="ECO:0000313" key="8">
    <source>
        <dbReference type="EMBL" id="MBU5627779.1"/>
    </source>
</evidence>
<dbReference type="Proteomes" id="UP000787672">
    <property type="component" value="Unassembled WGS sequence"/>
</dbReference>
<comment type="similarity">
    <text evidence="2">Belongs to the EamA transporter family.</text>
</comment>
<dbReference type="InterPro" id="IPR050638">
    <property type="entry name" value="AA-Vitamin_Transporters"/>
</dbReference>
<evidence type="ECO:0000256" key="1">
    <source>
        <dbReference type="ARBA" id="ARBA00004141"/>
    </source>
</evidence>
<feature type="transmembrane region" description="Helical" evidence="6">
    <location>
        <begin position="12"/>
        <end position="32"/>
    </location>
</feature>
<keyword evidence="4 6" id="KW-1133">Transmembrane helix</keyword>
<keyword evidence="5 6" id="KW-0472">Membrane</keyword>
<reference evidence="8 9" key="1">
    <citation type="submission" date="2021-06" db="EMBL/GenBank/DDBJ databases">
        <authorList>
            <person name="Sun Q."/>
            <person name="Li D."/>
        </authorList>
    </citation>
    <scope>NUCLEOTIDE SEQUENCE [LARGE SCALE GENOMIC DNA]</scope>
    <source>
        <strain evidence="8 9">MSJ-2</strain>
    </source>
</reference>
<accession>A0ABS6FBX0</accession>
<dbReference type="PANTHER" id="PTHR32322">
    <property type="entry name" value="INNER MEMBRANE TRANSPORTER"/>
    <property type="match status" value="1"/>
</dbReference>
<dbReference type="PANTHER" id="PTHR32322:SF2">
    <property type="entry name" value="EAMA DOMAIN-CONTAINING PROTEIN"/>
    <property type="match status" value="1"/>
</dbReference>
<evidence type="ECO:0000256" key="4">
    <source>
        <dbReference type="ARBA" id="ARBA00022989"/>
    </source>
</evidence>
<feature type="transmembrane region" description="Helical" evidence="6">
    <location>
        <begin position="38"/>
        <end position="59"/>
    </location>
</feature>
<feature type="domain" description="EamA" evidence="7">
    <location>
        <begin position="9"/>
        <end position="148"/>
    </location>
</feature>
<feature type="transmembrane region" description="Helical" evidence="6">
    <location>
        <begin position="163"/>
        <end position="179"/>
    </location>
</feature>
<evidence type="ECO:0000256" key="3">
    <source>
        <dbReference type="ARBA" id="ARBA00022692"/>
    </source>
</evidence>
<organism evidence="8 9">
    <name type="scientific">Dysosmobacter acutus</name>
    <dbReference type="NCBI Taxonomy" id="2841504"/>
    <lineage>
        <taxon>Bacteria</taxon>
        <taxon>Bacillati</taxon>
        <taxon>Bacillota</taxon>
        <taxon>Clostridia</taxon>
        <taxon>Eubacteriales</taxon>
        <taxon>Oscillospiraceae</taxon>
        <taxon>Dysosmobacter</taxon>
    </lineage>
</organism>
<gene>
    <name evidence="8" type="ORF">KQI82_12750</name>
</gene>
<dbReference type="RefSeq" id="WP_216633113.1">
    <property type="nucleotide sequence ID" value="NZ_JAHLQN010000001.1"/>
</dbReference>